<evidence type="ECO:0000256" key="4">
    <source>
        <dbReference type="ARBA" id="ARBA00022989"/>
    </source>
</evidence>
<keyword evidence="2" id="KW-1003">Cell membrane</keyword>
<dbReference type="EMBL" id="DRXH01000161">
    <property type="protein sequence ID" value="HHM44569.1"/>
    <property type="molecule type" value="Genomic_DNA"/>
</dbReference>
<organism evidence="7">
    <name type="scientific">Caldiarchaeum subterraneum</name>
    <dbReference type="NCBI Taxonomy" id="311458"/>
    <lineage>
        <taxon>Archaea</taxon>
        <taxon>Nitrososphaerota</taxon>
        <taxon>Candidatus Caldarchaeales</taxon>
        <taxon>Candidatus Caldarchaeaceae</taxon>
        <taxon>Candidatus Caldarchaeum</taxon>
    </lineage>
</organism>
<keyword evidence="4 6" id="KW-1133">Transmembrane helix</keyword>
<dbReference type="GO" id="GO:0015658">
    <property type="term" value="F:branched-chain amino acid transmembrane transporter activity"/>
    <property type="evidence" value="ECO:0007669"/>
    <property type="project" value="InterPro"/>
</dbReference>
<evidence type="ECO:0000256" key="3">
    <source>
        <dbReference type="ARBA" id="ARBA00022692"/>
    </source>
</evidence>
<comment type="caution">
    <text evidence="7">The sequence shown here is derived from an EMBL/GenBank/DDBJ whole genome shotgun (WGS) entry which is preliminary data.</text>
</comment>
<dbReference type="InterPro" id="IPR001851">
    <property type="entry name" value="ABC_transp_permease"/>
</dbReference>
<dbReference type="Pfam" id="PF02653">
    <property type="entry name" value="BPD_transp_2"/>
    <property type="match status" value="1"/>
</dbReference>
<feature type="transmembrane region" description="Helical" evidence="6">
    <location>
        <begin position="217"/>
        <end position="250"/>
    </location>
</feature>
<evidence type="ECO:0000256" key="5">
    <source>
        <dbReference type="ARBA" id="ARBA00023136"/>
    </source>
</evidence>
<evidence type="ECO:0000313" key="7">
    <source>
        <dbReference type="EMBL" id="HHM44569.1"/>
    </source>
</evidence>
<reference evidence="7" key="1">
    <citation type="journal article" date="2020" name="mSystems">
        <title>Genome- and Community-Level Interaction Insights into Carbon Utilization and Element Cycling Functions of Hydrothermarchaeota in Hydrothermal Sediment.</title>
        <authorList>
            <person name="Zhou Z."/>
            <person name="Liu Y."/>
            <person name="Xu W."/>
            <person name="Pan J."/>
            <person name="Luo Z.H."/>
            <person name="Li M."/>
        </authorList>
    </citation>
    <scope>NUCLEOTIDE SEQUENCE [LARGE SCALE GENOMIC DNA]</scope>
    <source>
        <strain evidence="7">SpSt-1074</strain>
    </source>
</reference>
<proteinExistence type="predicted"/>
<keyword evidence="3 6" id="KW-0812">Transmembrane</keyword>
<gene>
    <name evidence="7" type="ORF">ENM31_04660</name>
</gene>
<evidence type="ECO:0000256" key="2">
    <source>
        <dbReference type="ARBA" id="ARBA00022475"/>
    </source>
</evidence>
<accession>A0A7J3VUE2</accession>
<name>A0A7J3VUE2_CALS0</name>
<feature type="transmembrane region" description="Helical" evidence="6">
    <location>
        <begin position="136"/>
        <end position="157"/>
    </location>
</feature>
<dbReference type="GO" id="GO:0005886">
    <property type="term" value="C:plasma membrane"/>
    <property type="evidence" value="ECO:0007669"/>
    <property type="project" value="UniProtKB-SubCell"/>
</dbReference>
<dbReference type="AlphaFoldDB" id="A0A7J3VUE2"/>
<comment type="subcellular location">
    <subcellularLocation>
        <location evidence="1">Cell membrane</location>
        <topology evidence="1">Multi-pass membrane protein</topology>
    </subcellularLocation>
</comment>
<feature type="transmembrane region" description="Helical" evidence="6">
    <location>
        <begin position="270"/>
        <end position="291"/>
    </location>
</feature>
<feature type="transmembrane region" description="Helical" evidence="6">
    <location>
        <begin position="37"/>
        <end position="55"/>
    </location>
</feature>
<dbReference type="InterPro" id="IPR043428">
    <property type="entry name" value="LivM-like"/>
</dbReference>
<dbReference type="PANTHER" id="PTHR30482">
    <property type="entry name" value="HIGH-AFFINITY BRANCHED-CHAIN AMINO ACID TRANSPORT SYSTEM PERMEASE"/>
    <property type="match status" value="1"/>
</dbReference>
<evidence type="ECO:0000256" key="6">
    <source>
        <dbReference type="SAM" id="Phobius"/>
    </source>
</evidence>
<evidence type="ECO:0000256" key="1">
    <source>
        <dbReference type="ARBA" id="ARBA00004651"/>
    </source>
</evidence>
<feature type="transmembrane region" description="Helical" evidence="6">
    <location>
        <begin position="185"/>
        <end position="205"/>
    </location>
</feature>
<keyword evidence="5 6" id="KW-0472">Membrane</keyword>
<protein>
    <submittedName>
        <fullName evidence="7">Branched-chain amino acid ABC transporter permease</fullName>
    </submittedName>
</protein>
<dbReference type="CDD" id="cd06581">
    <property type="entry name" value="TM_PBP1_LivM_like"/>
    <property type="match status" value="1"/>
</dbReference>
<dbReference type="PANTHER" id="PTHR30482:SF1">
    <property type="entry name" value="BRANCHED-CHAIN AMINO ACID TRANSPORT PERMEASE PROTEIN LIVM-RELATED"/>
    <property type="match status" value="1"/>
</dbReference>
<feature type="transmembrane region" description="Helical" evidence="6">
    <location>
        <begin position="6"/>
        <end position="25"/>
    </location>
</feature>
<sequence length="301" mass="31992">MTNIDLFLLDSLITVGYFGILALSLNIEYGYSGLIDFGKAAFFALGAYTSAILSINGFPAVAAVASAMLLSGVGGLAISIPAIRVRGDYLAIITLVFAETIRVVLKNEGWLAGGVLGIRGIPPMIDFRSISYEAHLFGQAVFVLLLFGVFAAVGWLLTNSPFGRILRAIREDELASSMYGKNNTAVKAVVFGLASAMAGASGSFYSQYVGYVSPDLFILAITLQIWIMSILGGPATILGSFVGAAVVTTISRGTRILKDFLNLPVDANNMMFILTGALLVLVVTFRPTGILREGRVKTVKR</sequence>